<proteinExistence type="predicted"/>
<dbReference type="InterPro" id="IPR038740">
    <property type="entry name" value="BioF2-like_GNAT_dom"/>
</dbReference>
<evidence type="ECO:0000313" key="3">
    <source>
        <dbReference type="EMBL" id="OGG35926.1"/>
    </source>
</evidence>
<sequence>MMTVKRYAPRDASVWNTFVANAANATFLLDRRFLEYHKDRFIDHSLLLYENKKLIAVFPANSKGRSMYSHGGLTYGGLMVAPYTSLLTMLSCFYHLLKYYHDRRILRLIYKPVPVCFHTTPTRSDEYALFCADARLTALNTGFVASPPSRISKRRLRMVGKAKRARVVVKKTTSARFWNDILIPHLWERYHTKPIHTAEEIARLEHLFAGNIKQYGAFVGNTMVAGVTIFHDRGIAHAQYIASNAAGREVGALDYLFWHLLTHTYTHARYFSFGTTNMGSPDGKKLSAGLVAWKEGFGSSMTPYPCYTIQTKNYGNIIRHHSVLL</sequence>
<keyword evidence="1" id="KW-1133">Transmembrane helix</keyword>
<dbReference type="Pfam" id="PF13480">
    <property type="entry name" value="Acetyltransf_6"/>
    <property type="match status" value="1"/>
</dbReference>
<evidence type="ECO:0000259" key="2">
    <source>
        <dbReference type="Pfam" id="PF13480"/>
    </source>
</evidence>
<dbReference type="Gene3D" id="3.40.630.30">
    <property type="match status" value="1"/>
</dbReference>
<protein>
    <recommendedName>
        <fullName evidence="2">BioF2-like acetyltransferase domain-containing protein</fullName>
    </recommendedName>
</protein>
<accession>A0A1F6BG63</accession>
<dbReference type="STRING" id="1798401.A2363_01655"/>
<organism evidence="3 4">
    <name type="scientific">Candidatus Gottesmanbacteria bacterium RIFOXYB1_FULL_47_11</name>
    <dbReference type="NCBI Taxonomy" id="1798401"/>
    <lineage>
        <taxon>Bacteria</taxon>
        <taxon>Candidatus Gottesmaniibacteriota</taxon>
    </lineage>
</organism>
<dbReference type="AlphaFoldDB" id="A0A1F6BG63"/>
<feature type="transmembrane region" description="Helical" evidence="1">
    <location>
        <begin position="75"/>
        <end position="97"/>
    </location>
</feature>
<evidence type="ECO:0000256" key="1">
    <source>
        <dbReference type="SAM" id="Phobius"/>
    </source>
</evidence>
<keyword evidence="1" id="KW-0812">Transmembrane</keyword>
<dbReference type="InterPro" id="IPR016181">
    <property type="entry name" value="Acyl_CoA_acyltransferase"/>
</dbReference>
<reference evidence="3 4" key="1">
    <citation type="journal article" date="2016" name="Nat. Commun.">
        <title>Thousands of microbial genomes shed light on interconnected biogeochemical processes in an aquifer system.</title>
        <authorList>
            <person name="Anantharaman K."/>
            <person name="Brown C.T."/>
            <person name="Hug L.A."/>
            <person name="Sharon I."/>
            <person name="Castelle C.J."/>
            <person name="Probst A.J."/>
            <person name="Thomas B.C."/>
            <person name="Singh A."/>
            <person name="Wilkins M.J."/>
            <person name="Karaoz U."/>
            <person name="Brodie E.L."/>
            <person name="Williams K.H."/>
            <person name="Hubbard S.S."/>
            <person name="Banfield J.F."/>
        </authorList>
    </citation>
    <scope>NUCLEOTIDE SEQUENCE [LARGE SCALE GENOMIC DNA]</scope>
</reference>
<keyword evidence="1" id="KW-0472">Membrane</keyword>
<gene>
    <name evidence="3" type="ORF">A2363_01655</name>
</gene>
<dbReference type="EMBL" id="MFKE01000003">
    <property type="protein sequence ID" value="OGG35926.1"/>
    <property type="molecule type" value="Genomic_DNA"/>
</dbReference>
<feature type="domain" description="BioF2-like acetyltransferase" evidence="2">
    <location>
        <begin position="194"/>
        <end position="277"/>
    </location>
</feature>
<comment type="caution">
    <text evidence="3">The sequence shown here is derived from an EMBL/GenBank/DDBJ whole genome shotgun (WGS) entry which is preliminary data.</text>
</comment>
<name>A0A1F6BG63_9BACT</name>
<dbReference type="Proteomes" id="UP000176186">
    <property type="component" value="Unassembled WGS sequence"/>
</dbReference>
<evidence type="ECO:0000313" key="4">
    <source>
        <dbReference type="Proteomes" id="UP000176186"/>
    </source>
</evidence>
<dbReference type="SUPFAM" id="SSF55729">
    <property type="entry name" value="Acyl-CoA N-acyltransferases (Nat)"/>
    <property type="match status" value="1"/>
</dbReference>